<reference evidence="1 2" key="1">
    <citation type="journal article" date="2015" name="Nature">
        <title>rRNA introns, odd ribosomes, and small enigmatic genomes across a large radiation of phyla.</title>
        <authorList>
            <person name="Brown C.T."/>
            <person name="Hug L.A."/>
            <person name="Thomas B.C."/>
            <person name="Sharon I."/>
            <person name="Castelle C.J."/>
            <person name="Singh A."/>
            <person name="Wilkins M.J."/>
            <person name="Williams K.H."/>
            <person name="Banfield J.F."/>
        </authorList>
    </citation>
    <scope>NUCLEOTIDE SEQUENCE [LARGE SCALE GENOMIC DNA]</scope>
</reference>
<dbReference type="Proteomes" id="UP000034961">
    <property type="component" value="Unassembled WGS sequence"/>
</dbReference>
<dbReference type="EMBL" id="LCAN01000041">
    <property type="protein sequence ID" value="KKR91307.1"/>
    <property type="molecule type" value="Genomic_DNA"/>
</dbReference>
<organism evidence="1 2">
    <name type="scientific">Candidatus Roizmanbacteria bacterium GW2011_GWA1_41_13</name>
    <dbReference type="NCBI Taxonomy" id="1618474"/>
    <lineage>
        <taxon>Bacteria</taxon>
        <taxon>Candidatus Roizmaniibacteriota</taxon>
    </lineage>
</organism>
<sequence>MFGLFGAAISLSAVLVEFSIKHAIVRKTKGSAYDKEEWARVENIELGPTIAEAKK</sequence>
<evidence type="ECO:0000313" key="1">
    <source>
        <dbReference type="EMBL" id="KKR91307.1"/>
    </source>
</evidence>
<evidence type="ECO:0000313" key="2">
    <source>
        <dbReference type="Proteomes" id="UP000034961"/>
    </source>
</evidence>
<protein>
    <submittedName>
        <fullName evidence="1">Uncharacterized protein</fullName>
    </submittedName>
</protein>
<gene>
    <name evidence="1" type="ORF">UU41_C0041G0009</name>
</gene>
<comment type="caution">
    <text evidence="1">The sequence shown here is derived from an EMBL/GenBank/DDBJ whole genome shotgun (WGS) entry which is preliminary data.</text>
</comment>
<dbReference type="AlphaFoldDB" id="A0A0G0XTS6"/>
<accession>A0A0G0XTS6</accession>
<name>A0A0G0XTS6_9BACT</name>
<proteinExistence type="predicted"/>